<dbReference type="KEGG" id="vg:64470963"/>
<feature type="domain" description="DUF2786" evidence="2">
    <location>
        <begin position="8"/>
        <end position="46"/>
    </location>
</feature>
<feature type="region of interest" description="Disordered" evidence="1">
    <location>
        <begin position="203"/>
        <end position="242"/>
    </location>
</feature>
<evidence type="ECO:0000313" key="4">
    <source>
        <dbReference type="Proteomes" id="UP000289966"/>
    </source>
</evidence>
<evidence type="ECO:0000259" key="2">
    <source>
        <dbReference type="Pfam" id="PF10979"/>
    </source>
</evidence>
<dbReference type="GeneID" id="64470963"/>
<gene>
    <name evidence="3" type="primary">66</name>
    <name evidence="3" type="ORF">SEA_JANUS_66</name>
</gene>
<dbReference type="InterPro" id="IPR024498">
    <property type="entry name" value="DUF2786"/>
</dbReference>
<dbReference type="Pfam" id="PF10979">
    <property type="entry name" value="DUF2786"/>
    <property type="match status" value="1"/>
</dbReference>
<name>A0A411CQC7_9CAUD</name>
<feature type="compositionally biased region" description="Basic and acidic residues" evidence="1">
    <location>
        <begin position="221"/>
        <end position="230"/>
    </location>
</feature>
<dbReference type="RefSeq" id="YP_010055040.1">
    <property type="nucleotide sequence ID" value="NC_054660.1"/>
</dbReference>
<evidence type="ECO:0000313" key="3">
    <source>
        <dbReference type="EMBL" id="QAY15970.1"/>
    </source>
</evidence>
<organism evidence="3 4">
    <name type="scientific">Streptomyces phage Janus</name>
    <dbReference type="NCBI Taxonomy" id="2510525"/>
    <lineage>
        <taxon>Viruses</taxon>
        <taxon>Duplodnaviria</taxon>
        <taxon>Heunggongvirae</taxon>
        <taxon>Uroviricota</taxon>
        <taxon>Caudoviricetes</taxon>
        <taxon>Arquatrovirinae</taxon>
        <taxon>Janusvirus</taxon>
        <taxon>Janusvirus janus</taxon>
    </lineage>
</organism>
<protein>
    <recommendedName>
        <fullName evidence="2">DUF2786 domain-containing protein</fullName>
    </recommendedName>
</protein>
<accession>A0A411CQC7</accession>
<keyword evidence="4" id="KW-1185">Reference proteome</keyword>
<dbReference type="Proteomes" id="UP000289966">
    <property type="component" value="Segment"/>
</dbReference>
<reference evidence="3 4" key="1">
    <citation type="submission" date="2019-01" db="EMBL/GenBank/DDBJ databases">
        <authorList>
            <person name="Molina J."/>
            <person name="Li Y."/>
            <person name="Tei-Muno D.A."/>
            <person name="Klug H.M."/>
            <person name="Nayek S."/>
            <person name="Layton S.R."/>
            <person name="Kim T."/>
            <person name="Hughes L.E."/>
            <person name="Garlena R.A."/>
            <person name="Russell D.A."/>
            <person name="Pope W.H."/>
            <person name="Jacobs-Sera D."/>
            <person name="Hatfull G.F."/>
        </authorList>
    </citation>
    <scope>NUCLEOTIDE SEQUENCE [LARGE SCALE GENOMIC DNA]</scope>
</reference>
<evidence type="ECO:0000256" key="1">
    <source>
        <dbReference type="SAM" id="MobiDB-lite"/>
    </source>
</evidence>
<proteinExistence type="predicted"/>
<sequence>MTETNPKLAKIKALLAKAEDPAASPEEAEAYFGRAADLMAKYGIDQALLAESQPRTDKITNRAFDIEGKYVPDRASLLFAITHALGAQNVYWNHTDHMTRKRYRTVRVYAHESTLDRIELLFASLQLQALNGVAKARPEWGESTTSYRKSWLAGFASSVRRRLEQAQETAVQESEQQGVGAELVLVKREEAVQRFFKQAHPKVKTAAPRRLSGSGWGDGRAAGDRADLGGRRIGGTRMALSR</sequence>
<dbReference type="EMBL" id="MK392366">
    <property type="protein sequence ID" value="QAY15970.1"/>
    <property type="molecule type" value="Genomic_DNA"/>
</dbReference>